<dbReference type="GO" id="GO:0019877">
    <property type="term" value="P:diaminopimelate biosynthetic process"/>
    <property type="evidence" value="ECO:0007669"/>
    <property type="project" value="UniProtKB-ARBA"/>
</dbReference>
<dbReference type="EC" id="3.-.-.-" evidence="2"/>
<dbReference type="InterPro" id="IPR002933">
    <property type="entry name" value="Peptidase_M20"/>
</dbReference>
<evidence type="ECO:0000313" key="3">
    <source>
        <dbReference type="Proteomes" id="UP000275777"/>
    </source>
</evidence>
<reference evidence="2 3" key="1">
    <citation type="submission" date="2018-12" db="EMBL/GenBank/DDBJ databases">
        <authorList>
            <consortium name="Pathogen Informatics"/>
        </authorList>
    </citation>
    <scope>NUCLEOTIDE SEQUENCE [LARGE SCALE GENOMIC DNA]</scope>
    <source>
        <strain evidence="2 3">NCTC9695</strain>
    </source>
</reference>
<dbReference type="NCBIfam" id="TIGR01891">
    <property type="entry name" value="amidohydrolases"/>
    <property type="match status" value="1"/>
</dbReference>
<organism evidence="2 3">
    <name type="scientific">Chromobacterium violaceum</name>
    <dbReference type="NCBI Taxonomy" id="536"/>
    <lineage>
        <taxon>Bacteria</taxon>
        <taxon>Pseudomonadati</taxon>
        <taxon>Pseudomonadota</taxon>
        <taxon>Betaproteobacteria</taxon>
        <taxon>Neisseriales</taxon>
        <taxon>Chromobacteriaceae</taxon>
        <taxon>Chromobacterium</taxon>
    </lineage>
</organism>
<gene>
    <name evidence="2" type="primary">yxeP_1</name>
    <name evidence="2" type="ORF">NCTC9695_02657</name>
</gene>
<dbReference type="Proteomes" id="UP000275777">
    <property type="component" value="Chromosome"/>
</dbReference>
<dbReference type="InterPro" id="IPR017439">
    <property type="entry name" value="Amidohydrolase"/>
</dbReference>
<sequence>MQADRQGRLSGFAMLSDAAVQEMAAWRQDLHRHPETAFDEHRTAGKIAGLLRSFGLEVATGIGRTGVVGTLRAGGGSRSIGLRADMDALHLHEQGELPYRSQHAGRMHACGHDGHCAMLLGAARHLAESRAFDGTVQFIFQPAEENEGGGQEMLEDGLFERFPVDGVYGMHNWPGLPLGQMAMHPGPMMMAFDLFEIRLRGQGGHAAMPERTRDVIAAQAQLVTALQSIVSRNVDPLDCAVLSVTQVEAGSTWNIIPEQALLRGTVRYVDPAVQAVIESRMRELVDHIALAMAWRRTWITGTATRPPSMQRRRPGWRPMSPRNCWARPMCAPRCVRRWRPRISPSCCASVPAAMPGWAWTDPRLAPACTARITISTIRRWR</sequence>
<name>A0A3S4LH64_CHRVL</name>
<protein>
    <submittedName>
        <fullName evidence="2">Uncharacterized hydrolase YxeP</fullName>
        <ecNumber evidence="2">3.-.-.-</ecNumber>
    </submittedName>
</protein>
<proteinExistence type="predicted"/>
<evidence type="ECO:0000313" key="2">
    <source>
        <dbReference type="EMBL" id="VEB42214.1"/>
    </source>
</evidence>
<dbReference type="PANTHER" id="PTHR11014">
    <property type="entry name" value="PEPTIDASE M20 FAMILY MEMBER"/>
    <property type="match status" value="1"/>
</dbReference>
<dbReference type="EMBL" id="LR134182">
    <property type="protein sequence ID" value="VEB42214.1"/>
    <property type="molecule type" value="Genomic_DNA"/>
</dbReference>
<evidence type="ECO:0000256" key="1">
    <source>
        <dbReference type="ARBA" id="ARBA00022801"/>
    </source>
</evidence>
<dbReference type="SUPFAM" id="SSF53187">
    <property type="entry name" value="Zn-dependent exopeptidases"/>
    <property type="match status" value="1"/>
</dbReference>
<accession>A0A3S4LH64</accession>
<dbReference type="PANTHER" id="PTHR11014:SF63">
    <property type="entry name" value="METALLOPEPTIDASE, PUTATIVE (AFU_ORTHOLOGUE AFUA_6G09600)-RELATED"/>
    <property type="match status" value="1"/>
</dbReference>
<dbReference type="GO" id="GO:0050118">
    <property type="term" value="F:N-acetyldiaminopimelate deacetylase activity"/>
    <property type="evidence" value="ECO:0007669"/>
    <property type="project" value="UniProtKB-ARBA"/>
</dbReference>
<keyword evidence="1 2" id="KW-0378">Hydrolase</keyword>
<dbReference type="SUPFAM" id="SSF55031">
    <property type="entry name" value="Bacterial exopeptidase dimerisation domain"/>
    <property type="match status" value="1"/>
</dbReference>
<dbReference type="InterPro" id="IPR036264">
    <property type="entry name" value="Bact_exopeptidase_dim_dom"/>
</dbReference>
<dbReference type="Pfam" id="PF01546">
    <property type="entry name" value="Peptidase_M20"/>
    <property type="match status" value="1"/>
</dbReference>
<dbReference type="AlphaFoldDB" id="A0A3S4LH64"/>
<dbReference type="Gene3D" id="3.30.70.360">
    <property type="match status" value="1"/>
</dbReference>
<dbReference type="FunFam" id="3.30.70.360:FF:000001">
    <property type="entry name" value="N-acetyldiaminopimelate deacetylase"/>
    <property type="match status" value="1"/>
</dbReference>
<dbReference type="Gene3D" id="3.40.630.10">
    <property type="entry name" value="Zn peptidases"/>
    <property type="match status" value="1"/>
</dbReference>